<dbReference type="GO" id="GO:0005783">
    <property type="term" value="C:endoplasmic reticulum"/>
    <property type="evidence" value="ECO:0007669"/>
    <property type="project" value="TreeGrafter"/>
</dbReference>
<evidence type="ECO:0000256" key="6">
    <source>
        <dbReference type="ARBA" id="ARBA00081319"/>
    </source>
</evidence>
<keyword evidence="8" id="KW-1185">Reference proteome</keyword>
<comment type="subunit">
    <text evidence="3">Interacts with the ATP-binding domain of HSPA1A. Detected in a ternary complex containing STUB1, HSPA1A and HSPBP1. Interacts with PGLYRP1; this interaction blocks the cytotoxic activity of the PGLYRP1-HSPA1A complex.</text>
</comment>
<proteinExistence type="predicted"/>
<dbReference type="Pfam" id="PF08609">
    <property type="entry name" value="Fes1"/>
    <property type="match status" value="1"/>
</dbReference>
<evidence type="ECO:0000256" key="5">
    <source>
        <dbReference type="ARBA" id="ARBA00075420"/>
    </source>
</evidence>
<evidence type="ECO:0000313" key="8">
    <source>
        <dbReference type="Proteomes" id="UP000504606"/>
    </source>
</evidence>
<accession>A0A6J1TJM8</accession>
<dbReference type="GeneID" id="113215608"/>
<dbReference type="KEGG" id="foc:113215608"/>
<dbReference type="Gene3D" id="1.25.10.10">
    <property type="entry name" value="Leucine-rich Repeat Variant"/>
    <property type="match status" value="1"/>
</dbReference>
<organism evidence="8 9">
    <name type="scientific">Frankliniella occidentalis</name>
    <name type="common">Western flower thrips</name>
    <name type="synonym">Euthrips occidentalis</name>
    <dbReference type="NCBI Taxonomy" id="133901"/>
    <lineage>
        <taxon>Eukaryota</taxon>
        <taxon>Metazoa</taxon>
        <taxon>Ecdysozoa</taxon>
        <taxon>Arthropoda</taxon>
        <taxon>Hexapoda</taxon>
        <taxon>Insecta</taxon>
        <taxon>Pterygota</taxon>
        <taxon>Neoptera</taxon>
        <taxon>Paraneoptera</taxon>
        <taxon>Thysanoptera</taxon>
        <taxon>Terebrantia</taxon>
        <taxon>Thripoidea</taxon>
        <taxon>Thripidae</taxon>
        <taxon>Frankliniella</taxon>
    </lineage>
</organism>
<keyword evidence="1" id="KW-0597">Phosphoprotein</keyword>
<evidence type="ECO:0000256" key="1">
    <source>
        <dbReference type="ARBA" id="ARBA00022553"/>
    </source>
</evidence>
<evidence type="ECO:0000256" key="3">
    <source>
        <dbReference type="ARBA" id="ARBA00064806"/>
    </source>
</evidence>
<dbReference type="InterPro" id="IPR016024">
    <property type="entry name" value="ARM-type_fold"/>
</dbReference>
<dbReference type="RefSeq" id="XP_026291036.1">
    <property type="nucleotide sequence ID" value="XM_026435251.2"/>
</dbReference>
<dbReference type="PANTHER" id="PTHR19316">
    <property type="entry name" value="PROTEIN FOLDING REGULATOR"/>
    <property type="match status" value="1"/>
</dbReference>
<evidence type="ECO:0000256" key="2">
    <source>
        <dbReference type="ARBA" id="ARBA00022737"/>
    </source>
</evidence>
<dbReference type="InterPro" id="IPR050693">
    <property type="entry name" value="Hsp70_NEF-Inhibitors"/>
</dbReference>
<dbReference type="PANTHER" id="PTHR19316:SF18">
    <property type="entry name" value="HSP70-BINDING PROTEIN 1"/>
    <property type="match status" value="1"/>
</dbReference>
<dbReference type="InterPro" id="IPR013918">
    <property type="entry name" value="Nucleotide_exch_fac_Fes1"/>
</dbReference>
<reference evidence="9" key="1">
    <citation type="submission" date="2025-08" db="UniProtKB">
        <authorList>
            <consortium name="RefSeq"/>
        </authorList>
    </citation>
    <scope>IDENTIFICATION</scope>
    <source>
        <tissue evidence="9">Whole organism</tissue>
    </source>
</reference>
<name>A0A6J1TJM8_FRAOC</name>
<evidence type="ECO:0000313" key="9">
    <source>
        <dbReference type="RefSeq" id="XP_026291036.1"/>
    </source>
</evidence>
<dbReference type="AlphaFoldDB" id="A0A6J1TJM8"/>
<protein>
    <recommendedName>
        <fullName evidence="4">Hsp70-binding protein 1</fullName>
    </recommendedName>
    <alternativeName>
        <fullName evidence="5">Heat shock protein-binding protein 1</fullName>
    </alternativeName>
    <alternativeName>
        <fullName evidence="6">Hsp70-interacting protein 1</fullName>
    </alternativeName>
</protein>
<gene>
    <name evidence="9" type="primary">LOC113215608</name>
</gene>
<evidence type="ECO:0000259" key="7">
    <source>
        <dbReference type="Pfam" id="PF08609"/>
    </source>
</evidence>
<feature type="domain" description="Nucleotide exchange factor Fes1" evidence="7">
    <location>
        <begin position="43"/>
        <end position="132"/>
    </location>
</feature>
<dbReference type="Proteomes" id="UP000504606">
    <property type="component" value="Unplaced"/>
</dbReference>
<sequence length="350" mass="38746">MSEKPVSSQEAENKPMIMGAIENGNQNVESVVLPNQPRPARDMKGLLRFAMEATAMEDAPNSSNFEPMDGEKKQFLEEALKSMTVDLIQVLTKALNTLKLVKDLKPDDDPEEHEEALETITDTVDNVDLANDFHKIGGFDVFLPCLTSSHTSLQWRAAELIAELTQNNPYCQSRILSSGLLPTLLEMVDTGASEAVKVKSLYAISCIVRNCPEALEAFSKHDGFSVLLRAMQSDVEKLRVKSAFLLSALCGEHPAIRDDLQKMGWVHQLAALIGQEPTPSHEHLLSAMLALVQDHIQCIEDCRDPTLQFKSTLASYIESVQGKEECQEGVEHARQLISVVFTDDSNNGER</sequence>
<dbReference type="GO" id="GO:0000774">
    <property type="term" value="F:adenyl-nucleotide exchange factor activity"/>
    <property type="evidence" value="ECO:0007669"/>
    <property type="project" value="TreeGrafter"/>
</dbReference>
<evidence type="ECO:0000256" key="4">
    <source>
        <dbReference type="ARBA" id="ARBA00069271"/>
    </source>
</evidence>
<dbReference type="FunFam" id="1.25.10.10:FF:000178">
    <property type="entry name" value="hsp70-binding protein 1 isoform X1"/>
    <property type="match status" value="1"/>
</dbReference>
<dbReference type="InterPro" id="IPR011989">
    <property type="entry name" value="ARM-like"/>
</dbReference>
<dbReference type="OrthoDB" id="10250458at2759"/>
<dbReference type="SUPFAM" id="SSF48371">
    <property type="entry name" value="ARM repeat"/>
    <property type="match status" value="1"/>
</dbReference>
<keyword evidence="2" id="KW-0677">Repeat</keyword>